<name>A0A7R9HP87_9NEOP</name>
<proteinExistence type="predicted"/>
<dbReference type="AlphaFoldDB" id="A0A7R9HP87"/>
<gene>
    <name evidence="2" type="ORF">TMSB3V08_LOCUS6421</name>
</gene>
<feature type="compositionally biased region" description="Low complexity" evidence="1">
    <location>
        <begin position="82"/>
        <end position="92"/>
    </location>
</feature>
<reference evidence="2" key="1">
    <citation type="submission" date="2020-11" db="EMBL/GenBank/DDBJ databases">
        <authorList>
            <person name="Tran Van P."/>
        </authorList>
    </citation>
    <scope>NUCLEOTIDE SEQUENCE</scope>
</reference>
<evidence type="ECO:0000313" key="2">
    <source>
        <dbReference type="EMBL" id="CAD7429644.1"/>
    </source>
</evidence>
<dbReference type="EMBL" id="OB794162">
    <property type="protein sequence ID" value="CAD7429644.1"/>
    <property type="molecule type" value="Genomic_DNA"/>
</dbReference>
<accession>A0A7R9HP87</accession>
<sequence>MSKETNASSEEECVQRIHLHPTEIRTSISPSSAVELNTTSALANYATEAEEVNSHLRGGRVENHLGKTTPQFTRPRFEPRSTRPQQSSSTRQARLANYATEAAKKDDKHEREPLTFLTLGKVGQIVLATDHYVGALESTPLGLESPVEVLQC</sequence>
<protein>
    <submittedName>
        <fullName evidence="2">Uncharacterized protein</fullName>
    </submittedName>
</protein>
<feature type="region of interest" description="Disordered" evidence="1">
    <location>
        <begin position="53"/>
        <end position="110"/>
    </location>
</feature>
<evidence type="ECO:0000256" key="1">
    <source>
        <dbReference type="SAM" id="MobiDB-lite"/>
    </source>
</evidence>
<organism evidence="2">
    <name type="scientific">Timema monikensis</name>
    <dbReference type="NCBI Taxonomy" id="170555"/>
    <lineage>
        <taxon>Eukaryota</taxon>
        <taxon>Metazoa</taxon>
        <taxon>Ecdysozoa</taxon>
        <taxon>Arthropoda</taxon>
        <taxon>Hexapoda</taxon>
        <taxon>Insecta</taxon>
        <taxon>Pterygota</taxon>
        <taxon>Neoptera</taxon>
        <taxon>Polyneoptera</taxon>
        <taxon>Phasmatodea</taxon>
        <taxon>Timematodea</taxon>
        <taxon>Timematoidea</taxon>
        <taxon>Timematidae</taxon>
        <taxon>Timema</taxon>
    </lineage>
</organism>